<name>A0ABR2JJB8_9EUKA</name>
<protein>
    <submittedName>
        <fullName evidence="1">Uncharacterized protein</fullName>
    </submittedName>
</protein>
<dbReference type="EMBL" id="JAPFFF010000011">
    <property type="protein sequence ID" value="KAK8877918.1"/>
    <property type="molecule type" value="Genomic_DNA"/>
</dbReference>
<accession>A0ABR2JJB8</accession>
<evidence type="ECO:0000313" key="2">
    <source>
        <dbReference type="Proteomes" id="UP001470230"/>
    </source>
</evidence>
<reference evidence="1 2" key="1">
    <citation type="submission" date="2024-04" db="EMBL/GenBank/DDBJ databases">
        <title>Tritrichomonas musculus Genome.</title>
        <authorList>
            <person name="Alves-Ferreira E."/>
            <person name="Grigg M."/>
            <person name="Lorenzi H."/>
            <person name="Galac M."/>
        </authorList>
    </citation>
    <scope>NUCLEOTIDE SEQUENCE [LARGE SCALE GENOMIC DNA]</scope>
    <source>
        <strain evidence="1 2">EAF2021</strain>
    </source>
</reference>
<keyword evidence="2" id="KW-1185">Reference proteome</keyword>
<evidence type="ECO:0000313" key="1">
    <source>
        <dbReference type="EMBL" id="KAK8877918.1"/>
    </source>
</evidence>
<gene>
    <name evidence="1" type="ORF">M9Y10_004681</name>
</gene>
<proteinExistence type="predicted"/>
<organism evidence="1 2">
    <name type="scientific">Tritrichomonas musculus</name>
    <dbReference type="NCBI Taxonomy" id="1915356"/>
    <lineage>
        <taxon>Eukaryota</taxon>
        <taxon>Metamonada</taxon>
        <taxon>Parabasalia</taxon>
        <taxon>Tritrichomonadida</taxon>
        <taxon>Tritrichomonadidae</taxon>
        <taxon>Tritrichomonas</taxon>
    </lineage>
</organism>
<sequence length="274" mass="30438">MGVDRPIVINYENQSDGQLIEMYNSQPGENHYVGMSLGVNKSSSAHIRYYIDDNSTKIGPYGVNMLSINHEGVDIDGNVHIQGTIKAKDIINVSTLTTTLNDYVRKDDVLKDILIDDKGNIDVMDVAVIESYPDNCTSSLVSLKMYQGLDTKITQLKETLSNGSNTITHYCPIEESINSINNFVKTIGTWREYIGICVKIDVQKKCIKFANLGDYMIKVDDSSCYGIGDEVFIDNEDNKLKILAGQTAITSKIRRMTVGIVTAIIDDKTLAVFK</sequence>
<dbReference type="Proteomes" id="UP001470230">
    <property type="component" value="Unassembled WGS sequence"/>
</dbReference>
<comment type="caution">
    <text evidence="1">The sequence shown here is derived from an EMBL/GenBank/DDBJ whole genome shotgun (WGS) entry which is preliminary data.</text>
</comment>